<evidence type="ECO:0000313" key="3">
    <source>
        <dbReference type="Proteomes" id="UP000187203"/>
    </source>
</evidence>
<evidence type="ECO:0000313" key="2">
    <source>
        <dbReference type="EMBL" id="OMO96979.1"/>
    </source>
</evidence>
<organism evidence="2 3">
    <name type="scientific">Corchorus olitorius</name>
    <dbReference type="NCBI Taxonomy" id="93759"/>
    <lineage>
        <taxon>Eukaryota</taxon>
        <taxon>Viridiplantae</taxon>
        <taxon>Streptophyta</taxon>
        <taxon>Embryophyta</taxon>
        <taxon>Tracheophyta</taxon>
        <taxon>Spermatophyta</taxon>
        <taxon>Magnoliopsida</taxon>
        <taxon>eudicotyledons</taxon>
        <taxon>Gunneridae</taxon>
        <taxon>Pentapetalae</taxon>
        <taxon>rosids</taxon>
        <taxon>malvids</taxon>
        <taxon>Malvales</taxon>
        <taxon>Malvaceae</taxon>
        <taxon>Grewioideae</taxon>
        <taxon>Apeibeae</taxon>
        <taxon>Corchorus</taxon>
    </lineage>
</organism>
<dbReference type="InterPro" id="IPR036047">
    <property type="entry name" value="F-box-like_dom_sf"/>
</dbReference>
<evidence type="ECO:0000259" key="1">
    <source>
        <dbReference type="PROSITE" id="PS50181"/>
    </source>
</evidence>
<gene>
    <name evidence="2" type="ORF">COLO4_14932</name>
</gene>
<dbReference type="InterPro" id="IPR053197">
    <property type="entry name" value="F-box_SCFL_complex_component"/>
</dbReference>
<reference evidence="3" key="1">
    <citation type="submission" date="2013-09" db="EMBL/GenBank/DDBJ databases">
        <title>Corchorus olitorius genome sequencing.</title>
        <authorList>
            <person name="Alam M."/>
            <person name="Haque M.S."/>
            <person name="Islam M.S."/>
            <person name="Emdad E.M."/>
            <person name="Islam M.M."/>
            <person name="Ahmed B."/>
            <person name="Halim A."/>
            <person name="Hossen Q.M.M."/>
            <person name="Hossain M.Z."/>
            <person name="Ahmed R."/>
            <person name="Khan M.M."/>
            <person name="Islam R."/>
            <person name="Rashid M.M."/>
            <person name="Khan S.A."/>
            <person name="Rahman M.S."/>
            <person name="Alam M."/>
            <person name="Yahiya A.S."/>
            <person name="Khan M.S."/>
            <person name="Azam M.S."/>
            <person name="Haque T."/>
            <person name="Lashkar M.Z.H."/>
            <person name="Akhand A.I."/>
            <person name="Morshed G."/>
            <person name="Roy S."/>
            <person name="Uddin K.S."/>
            <person name="Rabeya T."/>
            <person name="Hossain A.S."/>
            <person name="Chowdhury A."/>
            <person name="Snigdha A.R."/>
            <person name="Mortoza M.S."/>
            <person name="Matin S.A."/>
            <person name="Hoque S.M.E."/>
            <person name="Islam M.K."/>
            <person name="Roy D.K."/>
            <person name="Haider R."/>
            <person name="Moosa M.M."/>
            <person name="Elias S.M."/>
            <person name="Hasan A.M."/>
            <person name="Jahan S."/>
            <person name="Shafiuddin M."/>
            <person name="Mahmood N."/>
            <person name="Shommy N.S."/>
        </authorList>
    </citation>
    <scope>NUCLEOTIDE SEQUENCE [LARGE SCALE GENOMIC DNA]</scope>
    <source>
        <strain evidence="3">cv. O-4</strain>
    </source>
</reference>
<sequence>MAKMQKKKKDQKELNRDLISNLPKEILSRIISLLPFESAVKTSLLSSQWKNHWKLTLEEYGDTIEDAIDSVSKYFNDFDKIHAPRKNWGLKFNYGNGNFFLLAADLSCFRFRGLLPEFNHGCEFPKLGDVMLDFRQGPGFNHDIDIDRFIRMQNFSTVSSLTLCRWVFETLIFPKLGSSAALGCFGRLKHLWWIDYSEHGYNSDVLICFLRHCPNMERLYVTIDPKSYRTKSKYRCSEKDDFCASGRFKLNFVKLEGFANEEEVMALARRLEKVFSVDPLILVKSHWSSCLQFLSKLFDEENRKFPYKFEDVKDVNDTYNTAHMAL</sequence>
<dbReference type="Pfam" id="PF00646">
    <property type="entry name" value="F-box"/>
    <property type="match status" value="1"/>
</dbReference>
<dbReference type="Gene3D" id="1.20.1280.50">
    <property type="match status" value="1"/>
</dbReference>
<proteinExistence type="predicted"/>
<dbReference type="STRING" id="93759.A0A1R3JQ38"/>
<feature type="domain" description="F-box" evidence="1">
    <location>
        <begin position="16"/>
        <end position="51"/>
    </location>
</feature>
<dbReference type="PANTHER" id="PTHR34223">
    <property type="entry name" value="OS11G0201299 PROTEIN"/>
    <property type="match status" value="1"/>
</dbReference>
<accession>A0A1R3JQ38</accession>
<name>A0A1R3JQ38_9ROSI</name>
<comment type="caution">
    <text evidence="2">The sequence shown here is derived from an EMBL/GenBank/DDBJ whole genome shotgun (WGS) entry which is preliminary data.</text>
</comment>
<dbReference type="EMBL" id="AWUE01015531">
    <property type="protein sequence ID" value="OMO96979.1"/>
    <property type="molecule type" value="Genomic_DNA"/>
</dbReference>
<dbReference type="Proteomes" id="UP000187203">
    <property type="component" value="Unassembled WGS sequence"/>
</dbReference>
<dbReference type="InterPro" id="IPR001810">
    <property type="entry name" value="F-box_dom"/>
</dbReference>
<protein>
    <recommendedName>
        <fullName evidence="1">F-box domain-containing protein</fullName>
    </recommendedName>
</protein>
<dbReference type="OrthoDB" id="1002647at2759"/>
<dbReference type="PANTHER" id="PTHR34223:SF83">
    <property type="entry name" value="F-BOX DOMAIN-CONTAINING PROTEIN"/>
    <property type="match status" value="1"/>
</dbReference>
<dbReference type="AlphaFoldDB" id="A0A1R3JQ38"/>
<dbReference type="CDD" id="cd22160">
    <property type="entry name" value="F-box_AtFBL13-like"/>
    <property type="match status" value="1"/>
</dbReference>
<dbReference type="InterPro" id="IPR053781">
    <property type="entry name" value="F-box_AtFBL13-like"/>
</dbReference>
<keyword evidence="3" id="KW-1185">Reference proteome</keyword>
<dbReference type="PROSITE" id="PS50181">
    <property type="entry name" value="FBOX"/>
    <property type="match status" value="1"/>
</dbReference>
<dbReference type="SUPFAM" id="SSF81383">
    <property type="entry name" value="F-box domain"/>
    <property type="match status" value="1"/>
</dbReference>